<protein>
    <submittedName>
        <fullName evidence="2">Uncharacterized protein</fullName>
    </submittedName>
</protein>
<proteinExistence type="predicted"/>
<comment type="caution">
    <text evidence="2">The sequence shown here is derived from an EMBL/GenBank/DDBJ whole genome shotgun (WGS) entry which is preliminary data.</text>
</comment>
<evidence type="ECO:0000313" key="2">
    <source>
        <dbReference type="EMBL" id="MBB4633986.1"/>
    </source>
</evidence>
<keyword evidence="3" id="KW-1185">Reference proteome</keyword>
<dbReference type="Proteomes" id="UP000566324">
    <property type="component" value="Unassembled WGS sequence"/>
</dbReference>
<reference evidence="2 3" key="1">
    <citation type="submission" date="2020-08" db="EMBL/GenBank/DDBJ databases">
        <title>Genomic Encyclopedia of Type Strains, Phase IV (KMG-IV): sequencing the most valuable type-strain genomes for metagenomic binning, comparative biology and taxonomic classification.</title>
        <authorList>
            <person name="Goeker M."/>
        </authorList>
    </citation>
    <scope>NUCLEOTIDE SEQUENCE [LARGE SCALE GENOMIC DNA]</scope>
    <source>
        <strain evidence="2 3">DSM 17328</strain>
    </source>
</reference>
<evidence type="ECO:0000313" key="3">
    <source>
        <dbReference type="Proteomes" id="UP000566324"/>
    </source>
</evidence>
<dbReference type="AlphaFoldDB" id="A0A7W7B4S1"/>
<accession>A0A7W7B4S1</accession>
<feature type="chain" id="PRO_5030745237" evidence="1">
    <location>
        <begin position="28"/>
        <end position="82"/>
    </location>
</feature>
<organism evidence="2 3">
    <name type="scientific">Sphingosinicella soli</name>
    <dbReference type="NCBI Taxonomy" id="333708"/>
    <lineage>
        <taxon>Bacteria</taxon>
        <taxon>Pseudomonadati</taxon>
        <taxon>Pseudomonadota</taxon>
        <taxon>Alphaproteobacteria</taxon>
        <taxon>Sphingomonadales</taxon>
        <taxon>Sphingosinicellaceae</taxon>
        <taxon>Sphingosinicella</taxon>
    </lineage>
</organism>
<feature type="signal peptide" evidence="1">
    <location>
        <begin position="1"/>
        <end position="27"/>
    </location>
</feature>
<sequence length="82" mass="8767">MRTSMIRSLLGSALTIGLLAGATAASAATLFQDNFNRGVVDTVGNGWVENHEDEVDLYSRSAGDQVMRLVEKPGGYVFSPSF</sequence>
<dbReference type="EMBL" id="JACHNZ010000087">
    <property type="protein sequence ID" value="MBB4633986.1"/>
    <property type="molecule type" value="Genomic_DNA"/>
</dbReference>
<name>A0A7W7B4S1_9SPHN</name>
<dbReference type="RefSeq" id="WP_184072060.1">
    <property type="nucleotide sequence ID" value="NZ_JACHNZ010000087.1"/>
</dbReference>
<evidence type="ECO:0000256" key="1">
    <source>
        <dbReference type="SAM" id="SignalP"/>
    </source>
</evidence>
<keyword evidence="1" id="KW-0732">Signal</keyword>
<gene>
    <name evidence="2" type="ORF">GGQ98_003645</name>
</gene>